<organism evidence="3 4">
    <name type="scientific">Streptomyces stelliscabiei</name>
    <dbReference type="NCBI Taxonomy" id="146820"/>
    <lineage>
        <taxon>Bacteria</taxon>
        <taxon>Bacillati</taxon>
        <taxon>Actinomycetota</taxon>
        <taxon>Actinomycetes</taxon>
        <taxon>Kitasatosporales</taxon>
        <taxon>Streptomycetaceae</taxon>
        <taxon>Streptomyces</taxon>
    </lineage>
</organism>
<keyword evidence="2" id="KW-0472">Membrane</keyword>
<evidence type="ECO:0000313" key="3">
    <source>
        <dbReference type="EMBL" id="MBE1600249.1"/>
    </source>
</evidence>
<reference evidence="3 4" key="1">
    <citation type="submission" date="2020-10" db="EMBL/GenBank/DDBJ databases">
        <title>Sequencing the genomes of 1000 actinobacteria strains.</title>
        <authorList>
            <person name="Klenk H.-P."/>
        </authorList>
    </citation>
    <scope>NUCLEOTIDE SEQUENCE [LARGE SCALE GENOMIC DNA]</scope>
    <source>
        <strain evidence="3 4">DSM 41803</strain>
    </source>
</reference>
<keyword evidence="4" id="KW-1185">Reference proteome</keyword>
<dbReference type="GeneID" id="86830898"/>
<name>A0A8I0PAU7_9ACTN</name>
<feature type="region of interest" description="Disordered" evidence="1">
    <location>
        <begin position="136"/>
        <end position="159"/>
    </location>
</feature>
<evidence type="ECO:0000256" key="2">
    <source>
        <dbReference type="SAM" id="Phobius"/>
    </source>
</evidence>
<keyword evidence="2" id="KW-0812">Transmembrane</keyword>
<comment type="caution">
    <text evidence="3">The sequence shown here is derived from an EMBL/GenBank/DDBJ whole genome shotgun (WGS) entry which is preliminary data.</text>
</comment>
<accession>A0A8I0PAU7</accession>
<evidence type="ECO:0000313" key="4">
    <source>
        <dbReference type="Proteomes" id="UP000629287"/>
    </source>
</evidence>
<feature type="transmembrane region" description="Helical" evidence="2">
    <location>
        <begin position="45"/>
        <end position="66"/>
    </location>
</feature>
<sequence>MNSYEALLWALGGAVLVEAQSAFTVYLRGDDYLPALRTRATGLAFFSLAILLRLGVGVGLGFALWASEQIQGAFALLVTGATGPLIIEQWARAGFSAVNDGHGEVSVRGVTVTGRSNSIDQVISNSAFIHSSQIERRPPPAISRDGEVDASGRSGIDSD</sequence>
<keyword evidence="2" id="KW-1133">Transmembrane helix</keyword>
<protein>
    <submittedName>
        <fullName evidence="3">Uncharacterized protein</fullName>
    </submittedName>
</protein>
<proteinExistence type="predicted"/>
<dbReference type="EMBL" id="JADBGF010000001">
    <property type="protein sequence ID" value="MBE1600249.1"/>
    <property type="molecule type" value="Genomic_DNA"/>
</dbReference>
<dbReference type="Proteomes" id="UP000629287">
    <property type="component" value="Unassembled WGS sequence"/>
</dbReference>
<dbReference type="AlphaFoldDB" id="A0A8I0PAU7"/>
<evidence type="ECO:0000256" key="1">
    <source>
        <dbReference type="SAM" id="MobiDB-lite"/>
    </source>
</evidence>
<gene>
    <name evidence="3" type="ORF">H4687_006378</name>
</gene>
<dbReference type="RefSeq" id="WP_159026071.1">
    <property type="nucleotide sequence ID" value="NZ_JADBGF010000001.1"/>
</dbReference>